<evidence type="ECO:0000313" key="2">
    <source>
        <dbReference type="Proteomes" id="UP000051861"/>
    </source>
</evidence>
<reference evidence="1 2" key="1">
    <citation type="journal article" date="2015" name="Microbiome">
        <title>Genomic resolution of linkages in carbon, nitrogen, and sulfur cycling among widespread estuary sediment bacteria.</title>
        <authorList>
            <person name="Baker B.J."/>
            <person name="Lazar C.S."/>
            <person name="Teske A.P."/>
            <person name="Dick G.J."/>
        </authorList>
    </citation>
    <scope>NUCLEOTIDE SEQUENCE [LARGE SCALE GENOMIC DNA]</scope>
    <source>
        <strain evidence="1">DG_54_3</strain>
    </source>
</reference>
<comment type="caution">
    <text evidence="1">The sequence shown here is derived from an EMBL/GenBank/DDBJ whole genome shotgun (WGS) entry which is preliminary data.</text>
</comment>
<protein>
    <recommendedName>
        <fullName evidence="3">Lipoprotein</fullName>
    </recommendedName>
</protein>
<gene>
    <name evidence="1" type="ORF">AMJ44_03275</name>
</gene>
<proteinExistence type="predicted"/>
<dbReference type="Proteomes" id="UP000051861">
    <property type="component" value="Unassembled WGS sequence"/>
</dbReference>
<dbReference type="AlphaFoldDB" id="A0A0S7Y4G1"/>
<organism evidence="1 2">
    <name type="scientific">candidate division WOR-1 bacterium DG_54_3</name>
    <dbReference type="NCBI Taxonomy" id="1703775"/>
    <lineage>
        <taxon>Bacteria</taxon>
        <taxon>Bacillati</taxon>
        <taxon>Saganbacteria</taxon>
    </lineage>
</organism>
<name>A0A0S7Y4G1_UNCSA</name>
<evidence type="ECO:0000313" key="1">
    <source>
        <dbReference type="EMBL" id="KPJ69592.1"/>
    </source>
</evidence>
<sequence length="153" mass="18113">MSNNLKKIIIVSSVFLLISSVLLLSCFNRTNYFLNKTIRLVSLRLIQFERLSIVRKEDYKFNFYEDHYDISFFNNRTKNWRLFASHTYPNDITPSIGDLEIILKNGRISHFEIEGEEKKLKSFLILNFFAHKISSKSKGIIFYKDGNWRAFGL</sequence>
<dbReference type="EMBL" id="LIZX01000020">
    <property type="protein sequence ID" value="KPJ69592.1"/>
    <property type="molecule type" value="Genomic_DNA"/>
</dbReference>
<dbReference type="PROSITE" id="PS51257">
    <property type="entry name" value="PROKAR_LIPOPROTEIN"/>
    <property type="match status" value="1"/>
</dbReference>
<evidence type="ECO:0008006" key="3">
    <source>
        <dbReference type="Google" id="ProtNLM"/>
    </source>
</evidence>
<accession>A0A0S7Y4G1</accession>